<dbReference type="PRINTS" id="PR01159">
    <property type="entry name" value="DNAGYRASEB"/>
</dbReference>
<dbReference type="Gene3D" id="3.40.50.670">
    <property type="match status" value="1"/>
</dbReference>
<evidence type="ECO:0000256" key="2">
    <source>
        <dbReference type="ARBA" id="ARBA00001946"/>
    </source>
</evidence>
<name>A0A9D1MV23_9FIRM</name>
<dbReference type="SUPFAM" id="SSF56719">
    <property type="entry name" value="Type II DNA topoisomerase"/>
    <property type="match status" value="1"/>
</dbReference>
<dbReference type="Pfam" id="PF02518">
    <property type="entry name" value="HATPase_c"/>
    <property type="match status" value="1"/>
</dbReference>
<evidence type="ECO:0000313" key="10">
    <source>
        <dbReference type="EMBL" id="HIU69250.1"/>
    </source>
</evidence>
<dbReference type="InterPro" id="IPR002288">
    <property type="entry name" value="DNA_gyrase_B_C"/>
</dbReference>
<protein>
    <recommendedName>
        <fullName evidence="3">DNA topoisomerase (ATP-hydrolyzing)</fullName>
        <ecNumber evidence="3">5.6.2.2</ecNumber>
    </recommendedName>
</protein>
<dbReference type="Gene3D" id="3.30.230.10">
    <property type="match status" value="1"/>
</dbReference>
<dbReference type="GO" id="GO:0034335">
    <property type="term" value="F:DNA negative supercoiling activity"/>
    <property type="evidence" value="ECO:0007669"/>
    <property type="project" value="UniProtKB-ARBA"/>
</dbReference>
<dbReference type="InterPro" id="IPR013759">
    <property type="entry name" value="Topo_IIA_B_C"/>
</dbReference>
<dbReference type="EC" id="5.6.2.2" evidence="3"/>
<dbReference type="GO" id="GO:0005524">
    <property type="term" value="F:ATP binding"/>
    <property type="evidence" value="ECO:0007669"/>
    <property type="project" value="InterPro"/>
</dbReference>
<dbReference type="InterPro" id="IPR006171">
    <property type="entry name" value="TOPRIM_dom"/>
</dbReference>
<evidence type="ECO:0000259" key="9">
    <source>
        <dbReference type="PROSITE" id="PS50880"/>
    </source>
</evidence>
<dbReference type="PANTHER" id="PTHR45866:SF4">
    <property type="entry name" value="DNA TOPOISOMERASE 4 SUBUNIT B"/>
    <property type="match status" value="1"/>
</dbReference>
<dbReference type="AlphaFoldDB" id="A0A9D1MV23"/>
<dbReference type="EMBL" id="DVNM01000026">
    <property type="protein sequence ID" value="HIU69250.1"/>
    <property type="molecule type" value="Genomic_DNA"/>
</dbReference>
<organism evidence="10 11">
    <name type="scientific">Candidatus Scybalenecus merdavium</name>
    <dbReference type="NCBI Taxonomy" id="2840939"/>
    <lineage>
        <taxon>Bacteria</taxon>
        <taxon>Bacillati</taxon>
        <taxon>Bacillota</taxon>
        <taxon>Clostridia</taxon>
        <taxon>Eubacteriales</taxon>
        <taxon>Oscillospiraceae</taxon>
        <taxon>Oscillospiraceae incertae sedis</taxon>
        <taxon>Candidatus Scybalenecus</taxon>
    </lineage>
</organism>
<evidence type="ECO:0000256" key="8">
    <source>
        <dbReference type="SAM" id="MobiDB-lite"/>
    </source>
</evidence>
<dbReference type="SUPFAM" id="SSF55874">
    <property type="entry name" value="ATPase domain of HSP90 chaperone/DNA topoisomerase II/histidine kinase"/>
    <property type="match status" value="1"/>
</dbReference>
<dbReference type="InterPro" id="IPR013506">
    <property type="entry name" value="Topo_IIA_bsu_dom2"/>
</dbReference>
<dbReference type="PRINTS" id="PR00418">
    <property type="entry name" value="TPI2FAMILY"/>
</dbReference>
<dbReference type="Pfam" id="PF01751">
    <property type="entry name" value="Toprim"/>
    <property type="match status" value="1"/>
</dbReference>
<dbReference type="PANTHER" id="PTHR45866">
    <property type="entry name" value="DNA GYRASE/TOPOISOMERASE SUBUNIT B"/>
    <property type="match status" value="1"/>
</dbReference>
<dbReference type="SUPFAM" id="SSF54211">
    <property type="entry name" value="Ribosomal protein S5 domain 2-like"/>
    <property type="match status" value="1"/>
</dbReference>
<keyword evidence="5" id="KW-0460">Magnesium</keyword>
<keyword evidence="6" id="KW-0238">DNA-binding</keyword>
<dbReference type="PROSITE" id="PS00177">
    <property type="entry name" value="TOPOISOMERASE_II"/>
    <property type="match status" value="1"/>
</dbReference>
<dbReference type="Gene3D" id="3.30.565.10">
    <property type="entry name" value="Histidine kinase-like ATPase, C-terminal domain"/>
    <property type="match status" value="1"/>
</dbReference>
<keyword evidence="4" id="KW-0479">Metal-binding</keyword>
<evidence type="ECO:0000256" key="7">
    <source>
        <dbReference type="ARBA" id="ARBA00023235"/>
    </source>
</evidence>
<dbReference type="InterPro" id="IPR018522">
    <property type="entry name" value="TopoIIA_CS"/>
</dbReference>
<evidence type="ECO:0000256" key="6">
    <source>
        <dbReference type="ARBA" id="ARBA00023125"/>
    </source>
</evidence>
<evidence type="ECO:0000256" key="5">
    <source>
        <dbReference type="ARBA" id="ARBA00022842"/>
    </source>
</evidence>
<accession>A0A9D1MV23</accession>
<dbReference type="InterPro" id="IPR036890">
    <property type="entry name" value="HATPase_C_sf"/>
</dbReference>
<dbReference type="InterPro" id="IPR020568">
    <property type="entry name" value="Ribosomal_Su5_D2-typ_SF"/>
</dbReference>
<evidence type="ECO:0000313" key="11">
    <source>
        <dbReference type="Proteomes" id="UP000824125"/>
    </source>
</evidence>
<proteinExistence type="predicted"/>
<comment type="caution">
    <text evidence="10">The sequence shown here is derived from an EMBL/GenBank/DDBJ whole genome shotgun (WGS) entry which is preliminary data.</text>
</comment>
<comment type="catalytic activity">
    <reaction evidence="1">
        <text>ATP-dependent breakage, passage and rejoining of double-stranded DNA.</text>
        <dbReference type="EC" id="5.6.2.2"/>
    </reaction>
</comment>
<dbReference type="InterPro" id="IPR003594">
    <property type="entry name" value="HATPase_dom"/>
</dbReference>
<dbReference type="InterPro" id="IPR014721">
    <property type="entry name" value="Ribsml_uS5_D2-typ_fold_subgr"/>
</dbReference>
<dbReference type="InterPro" id="IPR013760">
    <property type="entry name" value="Topo_IIA-like_dom_sf"/>
</dbReference>
<dbReference type="PROSITE" id="PS50880">
    <property type="entry name" value="TOPRIM"/>
    <property type="match status" value="1"/>
</dbReference>
<sequence>MLNAIGGKNVPGKQSKKKYGNESIKALKGADRVRKRPAVIFGSNDLDGCEHAAFEIVSNSIDEAREGYGNRIVVTRFADHSIEVQDFGRGIPVDFNKNENCYNWELLFCELYAGGKYDTDGGNNYEYSLGLNGLGLCATQYASEYMEAEIHTEGYKYTLSFRRGENVGGLHKEPYDKKDTGTRIRWKPDIEVFTDIDIPVDYFKDMLHRQAAINGGVRFIFKNQTGANKFETTEFCYPNGILDYASEIAGEDTLTPVQFWQCERTGRDRADLPEYRIKINAALCFSAKKVCKEYYHNSSYLEHGGAPDKAFRSAFVSQINSYLKQNNKYNKTDSQITAQDVEDCLILVVSSFSTQTSYENQTKKAITNKGIQDAMTDFFKKQLEIYFIENKMDAEKIANQVLINMRSRVKAENTRKTLKSTLQSKVDMTNRVQKFVDCRSKDVNEREIFIVEGDSALGACKQARNADFQAIIPIRGKILNCLKSEYDKIFKNDIITDLIKVLGCGVEVRSKVAKDIASFDMDNLRWNKVLICTDADVDGFHIRTMVLTMIYRLMPELIKQNKVYIAESPLYEVHCKDNVYFAYNEQEMDAIKAEIGDQKYTVQRSKGLGENDADMMSLTTMNPKTRRLIRVTAEEAEKTAQIFDLLLGDNLDGRKEYIADYGYMYLDAADVS</sequence>
<dbReference type="Proteomes" id="UP000824125">
    <property type="component" value="Unassembled WGS sequence"/>
</dbReference>
<dbReference type="Pfam" id="PF00986">
    <property type="entry name" value="DNA_gyraseB_C"/>
    <property type="match status" value="1"/>
</dbReference>
<feature type="domain" description="Toprim" evidence="9">
    <location>
        <begin position="446"/>
        <end position="569"/>
    </location>
</feature>
<dbReference type="GO" id="GO:0046872">
    <property type="term" value="F:metal ion binding"/>
    <property type="evidence" value="ECO:0007669"/>
    <property type="project" value="UniProtKB-KW"/>
</dbReference>
<dbReference type="GO" id="GO:0003677">
    <property type="term" value="F:DNA binding"/>
    <property type="evidence" value="ECO:0007669"/>
    <property type="project" value="UniProtKB-KW"/>
</dbReference>
<keyword evidence="7" id="KW-0413">Isomerase</keyword>
<dbReference type="InterPro" id="IPR001241">
    <property type="entry name" value="Topo_IIA"/>
</dbReference>
<evidence type="ECO:0000256" key="4">
    <source>
        <dbReference type="ARBA" id="ARBA00022723"/>
    </source>
</evidence>
<gene>
    <name evidence="10" type="ORF">IAD23_04755</name>
</gene>
<feature type="region of interest" description="Disordered" evidence="8">
    <location>
        <begin position="1"/>
        <end position="21"/>
    </location>
</feature>
<reference evidence="10" key="2">
    <citation type="journal article" date="2021" name="PeerJ">
        <title>Extensive microbial diversity within the chicken gut microbiome revealed by metagenomics and culture.</title>
        <authorList>
            <person name="Gilroy R."/>
            <person name="Ravi A."/>
            <person name="Getino M."/>
            <person name="Pursley I."/>
            <person name="Horton D.L."/>
            <person name="Alikhan N.F."/>
            <person name="Baker D."/>
            <person name="Gharbi K."/>
            <person name="Hall N."/>
            <person name="Watson M."/>
            <person name="Adriaenssens E.M."/>
            <person name="Foster-Nyarko E."/>
            <person name="Jarju S."/>
            <person name="Secka A."/>
            <person name="Antonio M."/>
            <person name="Oren A."/>
            <person name="Chaudhuri R.R."/>
            <person name="La Ragione R."/>
            <person name="Hildebrand F."/>
            <person name="Pallen M.J."/>
        </authorList>
    </citation>
    <scope>NUCLEOTIDE SEQUENCE</scope>
    <source>
        <strain evidence="10">CHK176-6737</strain>
    </source>
</reference>
<dbReference type="Pfam" id="PF00204">
    <property type="entry name" value="DNA_gyraseB"/>
    <property type="match status" value="1"/>
</dbReference>
<dbReference type="SMART" id="SM00433">
    <property type="entry name" value="TOP2c"/>
    <property type="match status" value="1"/>
</dbReference>
<evidence type="ECO:0000256" key="1">
    <source>
        <dbReference type="ARBA" id="ARBA00000185"/>
    </source>
</evidence>
<dbReference type="GO" id="GO:0006265">
    <property type="term" value="P:DNA topological change"/>
    <property type="evidence" value="ECO:0007669"/>
    <property type="project" value="InterPro"/>
</dbReference>
<comment type="cofactor">
    <cofactor evidence="2">
        <name>Mg(2+)</name>
        <dbReference type="ChEBI" id="CHEBI:18420"/>
    </cofactor>
</comment>
<reference evidence="10" key="1">
    <citation type="submission" date="2020-10" db="EMBL/GenBank/DDBJ databases">
        <authorList>
            <person name="Gilroy R."/>
        </authorList>
    </citation>
    <scope>NUCLEOTIDE SEQUENCE</scope>
    <source>
        <strain evidence="10">CHK176-6737</strain>
    </source>
</reference>
<dbReference type="InterPro" id="IPR000565">
    <property type="entry name" value="Topo_IIA_B"/>
</dbReference>
<dbReference type="SMART" id="SM00387">
    <property type="entry name" value="HATPase_c"/>
    <property type="match status" value="1"/>
</dbReference>
<evidence type="ECO:0000256" key="3">
    <source>
        <dbReference type="ARBA" id="ARBA00012895"/>
    </source>
</evidence>